<protein>
    <recommendedName>
        <fullName evidence="4">C2H2-type domain-containing protein</fullName>
    </recommendedName>
</protein>
<feature type="compositionally biased region" description="Low complexity" evidence="1">
    <location>
        <begin position="551"/>
        <end position="563"/>
    </location>
</feature>
<gene>
    <name evidence="2" type="ORF">C8Q71DRAFT_723636</name>
</gene>
<proteinExistence type="predicted"/>
<feature type="compositionally biased region" description="Polar residues" evidence="1">
    <location>
        <begin position="635"/>
        <end position="649"/>
    </location>
</feature>
<name>A0ABQ8KHS1_9APHY</name>
<evidence type="ECO:0000256" key="1">
    <source>
        <dbReference type="SAM" id="MobiDB-lite"/>
    </source>
</evidence>
<evidence type="ECO:0000313" key="2">
    <source>
        <dbReference type="EMBL" id="KAH9837392.1"/>
    </source>
</evidence>
<dbReference type="GeneID" id="72002326"/>
<dbReference type="EMBL" id="JADCUA010000009">
    <property type="protein sequence ID" value="KAH9837392.1"/>
    <property type="molecule type" value="Genomic_DNA"/>
</dbReference>
<feature type="region of interest" description="Disordered" evidence="1">
    <location>
        <begin position="471"/>
        <end position="698"/>
    </location>
</feature>
<accession>A0ABQ8KHS1</accession>
<dbReference type="PANTHER" id="PTHR48125">
    <property type="entry name" value="LP07818P1"/>
    <property type="match status" value="1"/>
</dbReference>
<dbReference type="PANTHER" id="PTHR48125:SF12">
    <property type="entry name" value="AT HOOK TRANSCRIPTION FACTOR FAMILY-RELATED"/>
    <property type="match status" value="1"/>
</dbReference>
<feature type="region of interest" description="Disordered" evidence="1">
    <location>
        <begin position="1"/>
        <end position="119"/>
    </location>
</feature>
<feature type="compositionally biased region" description="Polar residues" evidence="1">
    <location>
        <begin position="15"/>
        <end position="24"/>
    </location>
</feature>
<dbReference type="Proteomes" id="UP000814176">
    <property type="component" value="Unassembled WGS sequence"/>
</dbReference>
<keyword evidence="3" id="KW-1185">Reference proteome</keyword>
<feature type="compositionally biased region" description="Low complexity" evidence="1">
    <location>
        <begin position="650"/>
        <end position="663"/>
    </location>
</feature>
<sequence>MHNPALKIKIPPASLNRTETTRSASEARKSDTVERRSPPEFTPLPRRKRPRLNSASSDTPSPRPDAPSAEQVTEPPNGEPPVSGGELLCLPPSPPPEINEQTPAAERSHSPSLYTGETDVDVDVIQLEKLELQYPDDEDDNSVMLDAQDLGIQIVDGAPAAVDLEVFKDHEPEGRLAGANTPPGLRLISPPPSPTTDDGPLAAPSHVGTPAGDGLPGPSGSESNNSPPREPLPPDHPVVRFLEGIWAGRSPPAHFAHTFVDLGYDTDEQLDFLARAQPELGDWDGLKEDLRTEKKYDVWWLHVKVGLRERARRSQSLCCFVVVPHVGNTSLSSYVYQQSIVEQTIATYALVMSNFTTLDPSPHTLSVGPPEQDVKPQIDALASAEAQPENDSPSAGKDASPNAIHRCRRCGENVKSVQFHQRTVHQKRCVVVFPDGTKETLVRPADGERFTCTKCSYGHRDPQYLQIHARQKCSAQPPEGGLKPETPRRKRRKTLHVSGSTDTGDESRNTDELTSTKEEGQSRAVSQAAVEGPSRPQLEMPSIETIDRPRSPSASPSLSELQLEWAEDFEPSTSAHSASAASTAAKPHRDADESMDLDWPSPPPQSHKAPSASASPAAQTQPPSPAPAGIVPPHSAQTTTLVRSTTSHASPSDTDQTSSSSSPACLTVETANHHSHRVAQQPTPTSSIPPSPLLPQSTEDITGRFALVPAFPSHSQCTVAAAPQHPAPAQPRAAEDACTLSASGSNPRPLSLSQRPPPAVDAFLRSVSRTAQPPAHVAQAFLALGYDTDELLDMLARGRPGEGDWDLLEKEIVTEKQWHAWWMLVKDGLRARGARLSH</sequence>
<organism evidence="2 3">
    <name type="scientific">Rhodofomes roseus</name>
    <dbReference type="NCBI Taxonomy" id="34475"/>
    <lineage>
        <taxon>Eukaryota</taxon>
        <taxon>Fungi</taxon>
        <taxon>Dikarya</taxon>
        <taxon>Basidiomycota</taxon>
        <taxon>Agaricomycotina</taxon>
        <taxon>Agaricomycetes</taxon>
        <taxon>Polyporales</taxon>
        <taxon>Rhodofomes</taxon>
    </lineage>
</organism>
<evidence type="ECO:0000313" key="3">
    <source>
        <dbReference type="Proteomes" id="UP000814176"/>
    </source>
</evidence>
<reference evidence="2 3" key="1">
    <citation type="journal article" date="2021" name="Environ. Microbiol.">
        <title>Gene family expansions and transcriptome signatures uncover fungal adaptations to wood decay.</title>
        <authorList>
            <person name="Hage H."/>
            <person name="Miyauchi S."/>
            <person name="Viragh M."/>
            <person name="Drula E."/>
            <person name="Min B."/>
            <person name="Chaduli D."/>
            <person name="Navarro D."/>
            <person name="Favel A."/>
            <person name="Norest M."/>
            <person name="Lesage-Meessen L."/>
            <person name="Balint B."/>
            <person name="Merenyi Z."/>
            <person name="de Eugenio L."/>
            <person name="Morin E."/>
            <person name="Martinez A.T."/>
            <person name="Baldrian P."/>
            <person name="Stursova M."/>
            <person name="Martinez M.J."/>
            <person name="Novotny C."/>
            <person name="Magnuson J.K."/>
            <person name="Spatafora J.W."/>
            <person name="Maurice S."/>
            <person name="Pangilinan J."/>
            <person name="Andreopoulos W."/>
            <person name="LaButti K."/>
            <person name="Hundley H."/>
            <person name="Na H."/>
            <person name="Kuo A."/>
            <person name="Barry K."/>
            <person name="Lipzen A."/>
            <person name="Henrissat B."/>
            <person name="Riley R."/>
            <person name="Ahrendt S."/>
            <person name="Nagy L.G."/>
            <person name="Grigoriev I.V."/>
            <person name="Martin F."/>
            <person name="Rosso M.N."/>
        </authorList>
    </citation>
    <scope>NUCLEOTIDE SEQUENCE [LARGE SCALE GENOMIC DNA]</scope>
    <source>
        <strain evidence="2 3">CIRM-BRFM 1785</strain>
    </source>
</reference>
<feature type="compositionally biased region" description="Basic and acidic residues" evidence="1">
    <location>
        <begin position="25"/>
        <end position="38"/>
    </location>
</feature>
<evidence type="ECO:0008006" key="4">
    <source>
        <dbReference type="Google" id="ProtNLM"/>
    </source>
</evidence>
<feature type="compositionally biased region" description="Low complexity" evidence="1">
    <location>
        <begin position="216"/>
        <end position="227"/>
    </location>
</feature>
<dbReference type="RefSeq" id="XP_047779561.1">
    <property type="nucleotide sequence ID" value="XM_047921594.1"/>
</dbReference>
<feature type="compositionally biased region" description="Low complexity" evidence="1">
    <location>
        <begin position="606"/>
        <end position="633"/>
    </location>
</feature>
<feature type="compositionally biased region" description="Low complexity" evidence="1">
    <location>
        <begin position="572"/>
        <end position="585"/>
    </location>
</feature>
<feature type="region of interest" description="Disordered" evidence="1">
    <location>
        <begin position="382"/>
        <end position="402"/>
    </location>
</feature>
<feature type="compositionally biased region" description="Basic and acidic residues" evidence="1">
    <location>
        <begin position="505"/>
        <end position="521"/>
    </location>
</feature>
<comment type="caution">
    <text evidence="2">The sequence shown here is derived from an EMBL/GenBank/DDBJ whole genome shotgun (WGS) entry which is preliminary data.</text>
</comment>
<feature type="region of interest" description="Disordered" evidence="1">
    <location>
        <begin position="173"/>
        <end position="236"/>
    </location>
</feature>